<keyword evidence="3" id="KW-0804">Transcription</keyword>
<dbReference type="PROSITE" id="PS51077">
    <property type="entry name" value="HTH_ICLR"/>
    <property type="match status" value="1"/>
</dbReference>
<evidence type="ECO:0000313" key="10">
    <source>
        <dbReference type="Proteomes" id="UP000318509"/>
    </source>
</evidence>
<keyword evidence="2" id="KW-0238">DNA-binding</keyword>
<feature type="domain" description="IclR-ED" evidence="8">
    <location>
        <begin position="72"/>
        <end position="254"/>
    </location>
</feature>
<keyword evidence="1" id="KW-0805">Transcription regulation</keyword>
<protein>
    <recommendedName>
        <fullName evidence="5">Glycerol operon regulatory protein</fullName>
    </recommendedName>
</protein>
<dbReference type="InterPro" id="IPR005471">
    <property type="entry name" value="Tscrpt_reg_IclR_N"/>
</dbReference>
<evidence type="ECO:0000259" key="8">
    <source>
        <dbReference type="PROSITE" id="PS51078"/>
    </source>
</evidence>
<dbReference type="FunFam" id="1.10.10.10:FF:000056">
    <property type="entry name" value="IclR family transcriptional regulator"/>
    <property type="match status" value="1"/>
</dbReference>
<name>A0A537JV62_9BACT</name>
<feature type="domain" description="HTH iclR-type" evidence="7">
    <location>
        <begin position="9"/>
        <end position="71"/>
    </location>
</feature>
<gene>
    <name evidence="9" type="ORF">E6H00_16925</name>
</gene>
<sequence>MGKRHPRYVRSVGHALHLLSLFSPERPHVSVTEAAKVLELGKSTISRLLSTMAAEGFVTKSPETGRYGLGLRAYEVGLAYLSDLTLRRAAMPVLEEIAFTAHETVYLGVLGDRAAIYIDKILSPLSLRVDSHIGFAIPLHATALGKVLLAAQPAEYADALIASGLRAHTRRTITTPRLLRAELRRIRAAGFAMDLEEFEENLHCIAFPLRDHRGMVVAAFSVSGPAVRFTRPEMEKHRPLFGQAAARISERLGFRGSVQKAPPRKRRLSRRTAIGSVAPTSRRGG</sequence>
<dbReference type="GO" id="GO:0003677">
    <property type="term" value="F:DNA binding"/>
    <property type="evidence" value="ECO:0007669"/>
    <property type="project" value="UniProtKB-KW"/>
</dbReference>
<dbReference type="InterPro" id="IPR029016">
    <property type="entry name" value="GAF-like_dom_sf"/>
</dbReference>
<dbReference type="EMBL" id="VBAK01000168">
    <property type="protein sequence ID" value="TMI87066.1"/>
    <property type="molecule type" value="Genomic_DNA"/>
</dbReference>
<proteinExistence type="predicted"/>
<dbReference type="SMART" id="SM00346">
    <property type="entry name" value="HTH_ICLR"/>
    <property type="match status" value="1"/>
</dbReference>
<dbReference type="AlphaFoldDB" id="A0A537JV62"/>
<evidence type="ECO:0000259" key="7">
    <source>
        <dbReference type="PROSITE" id="PS51077"/>
    </source>
</evidence>
<dbReference type="GO" id="GO:0045892">
    <property type="term" value="P:negative regulation of DNA-templated transcription"/>
    <property type="evidence" value="ECO:0007669"/>
    <property type="project" value="TreeGrafter"/>
</dbReference>
<dbReference type="Pfam" id="PF09339">
    <property type="entry name" value="HTH_IclR"/>
    <property type="match status" value="1"/>
</dbReference>
<feature type="region of interest" description="Disordered" evidence="6">
    <location>
        <begin position="255"/>
        <end position="285"/>
    </location>
</feature>
<reference evidence="9 10" key="1">
    <citation type="journal article" date="2019" name="Nat. Microbiol.">
        <title>Mediterranean grassland soil C-N compound turnover is dependent on rainfall and depth, and is mediated by genomically divergent microorganisms.</title>
        <authorList>
            <person name="Diamond S."/>
            <person name="Andeer P.F."/>
            <person name="Li Z."/>
            <person name="Crits-Christoph A."/>
            <person name="Burstein D."/>
            <person name="Anantharaman K."/>
            <person name="Lane K.R."/>
            <person name="Thomas B.C."/>
            <person name="Pan C."/>
            <person name="Northen T.R."/>
            <person name="Banfield J.F."/>
        </authorList>
    </citation>
    <scope>NUCLEOTIDE SEQUENCE [LARGE SCALE GENOMIC DNA]</scope>
    <source>
        <strain evidence="9">NP_3</strain>
    </source>
</reference>
<dbReference type="SUPFAM" id="SSF46785">
    <property type="entry name" value="Winged helix' DNA-binding domain"/>
    <property type="match status" value="1"/>
</dbReference>
<dbReference type="PROSITE" id="PS51078">
    <property type="entry name" value="ICLR_ED"/>
    <property type="match status" value="1"/>
</dbReference>
<dbReference type="InterPro" id="IPR036388">
    <property type="entry name" value="WH-like_DNA-bd_sf"/>
</dbReference>
<dbReference type="InterPro" id="IPR050707">
    <property type="entry name" value="HTH_MetabolicPath_Reg"/>
</dbReference>
<evidence type="ECO:0000256" key="3">
    <source>
        <dbReference type="ARBA" id="ARBA00023163"/>
    </source>
</evidence>
<comment type="function">
    <text evidence="4">May be an activator protein for the gylABX operon.</text>
</comment>
<dbReference type="Gene3D" id="1.10.10.10">
    <property type="entry name" value="Winged helix-like DNA-binding domain superfamily/Winged helix DNA-binding domain"/>
    <property type="match status" value="1"/>
</dbReference>
<dbReference type="GO" id="GO:0003700">
    <property type="term" value="F:DNA-binding transcription factor activity"/>
    <property type="evidence" value="ECO:0007669"/>
    <property type="project" value="TreeGrafter"/>
</dbReference>
<organism evidence="9 10">
    <name type="scientific">Candidatus Segetimicrobium genomatis</name>
    <dbReference type="NCBI Taxonomy" id="2569760"/>
    <lineage>
        <taxon>Bacteria</taxon>
        <taxon>Bacillati</taxon>
        <taxon>Candidatus Sysuimicrobiota</taxon>
        <taxon>Candidatus Sysuimicrobiia</taxon>
        <taxon>Candidatus Sysuimicrobiales</taxon>
        <taxon>Candidatus Segetimicrobiaceae</taxon>
        <taxon>Candidatus Segetimicrobium</taxon>
    </lineage>
</organism>
<accession>A0A537JV62</accession>
<evidence type="ECO:0000256" key="6">
    <source>
        <dbReference type="SAM" id="MobiDB-lite"/>
    </source>
</evidence>
<evidence type="ECO:0000256" key="5">
    <source>
        <dbReference type="ARBA" id="ARBA00070406"/>
    </source>
</evidence>
<evidence type="ECO:0000256" key="2">
    <source>
        <dbReference type="ARBA" id="ARBA00023125"/>
    </source>
</evidence>
<dbReference type="Pfam" id="PF01614">
    <property type="entry name" value="IclR_C"/>
    <property type="match status" value="1"/>
</dbReference>
<evidence type="ECO:0000313" key="9">
    <source>
        <dbReference type="EMBL" id="TMI87066.1"/>
    </source>
</evidence>
<comment type="caution">
    <text evidence="9">The sequence shown here is derived from an EMBL/GenBank/DDBJ whole genome shotgun (WGS) entry which is preliminary data.</text>
</comment>
<evidence type="ECO:0000256" key="1">
    <source>
        <dbReference type="ARBA" id="ARBA00023015"/>
    </source>
</evidence>
<dbReference type="InterPro" id="IPR014757">
    <property type="entry name" value="Tscrpt_reg_IclR_C"/>
</dbReference>
<evidence type="ECO:0000256" key="4">
    <source>
        <dbReference type="ARBA" id="ARBA00058938"/>
    </source>
</evidence>
<dbReference type="PANTHER" id="PTHR30136">
    <property type="entry name" value="HELIX-TURN-HELIX TRANSCRIPTIONAL REGULATOR, ICLR FAMILY"/>
    <property type="match status" value="1"/>
</dbReference>
<dbReference type="SUPFAM" id="SSF55781">
    <property type="entry name" value="GAF domain-like"/>
    <property type="match status" value="1"/>
</dbReference>
<dbReference type="PANTHER" id="PTHR30136:SF35">
    <property type="entry name" value="HTH-TYPE TRANSCRIPTIONAL REGULATOR RV1719"/>
    <property type="match status" value="1"/>
</dbReference>
<dbReference type="Gene3D" id="3.30.450.40">
    <property type="match status" value="1"/>
</dbReference>
<dbReference type="Proteomes" id="UP000318509">
    <property type="component" value="Unassembled WGS sequence"/>
</dbReference>
<dbReference type="InterPro" id="IPR036390">
    <property type="entry name" value="WH_DNA-bd_sf"/>
</dbReference>